<dbReference type="OrthoDB" id="7427954at2"/>
<dbReference type="RefSeq" id="WP_103685357.1">
    <property type="nucleotide sequence ID" value="NZ_PQGG01000035.1"/>
</dbReference>
<evidence type="ECO:0000313" key="3">
    <source>
        <dbReference type="Proteomes" id="UP000237222"/>
    </source>
</evidence>
<reference evidence="2" key="1">
    <citation type="submission" date="2018-01" db="EMBL/GenBank/DDBJ databases">
        <authorList>
            <person name="Yu X.-D."/>
        </authorList>
    </citation>
    <scope>NUCLEOTIDE SEQUENCE</scope>
    <source>
        <strain evidence="2">ZX-21</strain>
    </source>
</reference>
<dbReference type="EMBL" id="PQGG01000035">
    <property type="protein sequence ID" value="POP51731.1"/>
    <property type="molecule type" value="Genomic_DNA"/>
</dbReference>
<dbReference type="Gene3D" id="1.10.10.10">
    <property type="entry name" value="Winged helix-like DNA-binding domain superfamily/Winged helix DNA-binding domain"/>
    <property type="match status" value="1"/>
</dbReference>
<dbReference type="Proteomes" id="UP000237222">
    <property type="component" value="Unassembled WGS sequence"/>
</dbReference>
<accession>A0A2S4HDG1</accession>
<proteinExistence type="predicted"/>
<dbReference type="AlphaFoldDB" id="A0A2S4HDG1"/>
<dbReference type="InterPro" id="IPR000835">
    <property type="entry name" value="HTH_MarR-typ"/>
</dbReference>
<sequence>MKKIAEHQDFLIGTLAYALFWMDESLQASLEAAGWERMNRTKSMIMISVTVGINRPAFLARNLGVSRQAIHQLLQAMRDDGLLELVPDPADRRAKIVQFSAAADKIREDAEKAVIGIEDELANRIGRAQLKQLKQVLSKGWGPIVVVPPVK</sequence>
<protein>
    <submittedName>
        <fullName evidence="2">MarR family transcriptional regulator</fullName>
    </submittedName>
</protein>
<feature type="domain" description="HTH marR-type" evidence="1">
    <location>
        <begin position="57"/>
        <end position="94"/>
    </location>
</feature>
<organism evidence="2 3">
    <name type="scientific">Zhongshania marina</name>
    <dbReference type="NCBI Taxonomy" id="2304603"/>
    <lineage>
        <taxon>Bacteria</taxon>
        <taxon>Pseudomonadati</taxon>
        <taxon>Pseudomonadota</taxon>
        <taxon>Gammaproteobacteria</taxon>
        <taxon>Cellvibrionales</taxon>
        <taxon>Spongiibacteraceae</taxon>
        <taxon>Zhongshania</taxon>
    </lineage>
</organism>
<gene>
    <name evidence="2" type="ORF">C0068_15345</name>
</gene>
<comment type="caution">
    <text evidence="2">The sequence shown here is derived from an EMBL/GenBank/DDBJ whole genome shotgun (WGS) entry which is preliminary data.</text>
</comment>
<dbReference type="Pfam" id="PF12802">
    <property type="entry name" value="MarR_2"/>
    <property type="match status" value="1"/>
</dbReference>
<dbReference type="InterPro" id="IPR036388">
    <property type="entry name" value="WH-like_DNA-bd_sf"/>
</dbReference>
<dbReference type="GO" id="GO:0003700">
    <property type="term" value="F:DNA-binding transcription factor activity"/>
    <property type="evidence" value="ECO:0007669"/>
    <property type="project" value="InterPro"/>
</dbReference>
<name>A0A2S4HDG1_9GAMM</name>
<evidence type="ECO:0000313" key="2">
    <source>
        <dbReference type="EMBL" id="POP51731.1"/>
    </source>
</evidence>
<dbReference type="InterPro" id="IPR036390">
    <property type="entry name" value="WH_DNA-bd_sf"/>
</dbReference>
<dbReference type="SUPFAM" id="SSF46785">
    <property type="entry name" value="Winged helix' DNA-binding domain"/>
    <property type="match status" value="1"/>
</dbReference>
<evidence type="ECO:0000259" key="1">
    <source>
        <dbReference type="Pfam" id="PF12802"/>
    </source>
</evidence>